<organism evidence="6 7">
    <name type="scientific">Acidiluteibacter ferrifornacis</name>
    <dbReference type="NCBI Taxonomy" id="2692424"/>
    <lineage>
        <taxon>Bacteria</taxon>
        <taxon>Pseudomonadati</taxon>
        <taxon>Bacteroidota</taxon>
        <taxon>Flavobacteriia</taxon>
        <taxon>Flavobacteriales</taxon>
        <taxon>Cryomorphaceae</taxon>
        <taxon>Acidiluteibacter</taxon>
    </lineage>
</organism>
<accession>A0A6N9NJ48</accession>
<evidence type="ECO:0000256" key="4">
    <source>
        <dbReference type="ARBA" id="ARBA00023237"/>
    </source>
</evidence>
<keyword evidence="4" id="KW-0998">Cell outer membrane</keyword>
<evidence type="ECO:0000259" key="5">
    <source>
        <dbReference type="SMART" id="SM00062"/>
    </source>
</evidence>
<protein>
    <submittedName>
        <fullName evidence="6">Transporter substrate-binding domain-containing protein</fullName>
    </submittedName>
</protein>
<dbReference type="RefSeq" id="WP_160633666.1">
    <property type="nucleotide sequence ID" value="NZ_WWNE01000009.1"/>
</dbReference>
<keyword evidence="3" id="KW-0732">Signal</keyword>
<dbReference type="Pfam" id="PF01464">
    <property type="entry name" value="SLT"/>
    <property type="match status" value="1"/>
</dbReference>
<dbReference type="PANTHER" id="PTHR35936">
    <property type="entry name" value="MEMBRANE-BOUND LYTIC MUREIN TRANSGLYCOSYLASE F"/>
    <property type="match status" value="1"/>
</dbReference>
<dbReference type="EMBL" id="WWNE01000009">
    <property type="protein sequence ID" value="NBG66708.1"/>
    <property type="molecule type" value="Genomic_DNA"/>
</dbReference>
<feature type="domain" description="Solute-binding protein family 3/N-terminal" evidence="5">
    <location>
        <begin position="50"/>
        <end position="287"/>
    </location>
</feature>
<dbReference type="SMART" id="SM00062">
    <property type="entry name" value="PBPb"/>
    <property type="match status" value="1"/>
</dbReference>
<dbReference type="GO" id="GO:0009279">
    <property type="term" value="C:cell outer membrane"/>
    <property type="evidence" value="ECO:0007669"/>
    <property type="project" value="UniProtKB-SubCell"/>
</dbReference>
<dbReference type="SUPFAM" id="SSF53850">
    <property type="entry name" value="Periplasmic binding protein-like II"/>
    <property type="match status" value="1"/>
</dbReference>
<dbReference type="SUPFAM" id="SSF53955">
    <property type="entry name" value="Lysozyme-like"/>
    <property type="match status" value="1"/>
</dbReference>
<keyword evidence="4" id="KW-0472">Membrane</keyword>
<dbReference type="InterPro" id="IPR000189">
    <property type="entry name" value="Transglyc_AS"/>
</dbReference>
<comment type="subcellular location">
    <subcellularLocation>
        <location evidence="1">Cell outer membrane</location>
        <topology evidence="1">Peripheral membrane protein</topology>
    </subcellularLocation>
</comment>
<dbReference type="Pfam" id="PF00497">
    <property type="entry name" value="SBP_bac_3"/>
    <property type="match status" value="1"/>
</dbReference>
<evidence type="ECO:0000256" key="1">
    <source>
        <dbReference type="ARBA" id="ARBA00004339"/>
    </source>
</evidence>
<dbReference type="CDD" id="cd13403">
    <property type="entry name" value="MLTF-like"/>
    <property type="match status" value="1"/>
</dbReference>
<dbReference type="PANTHER" id="PTHR35936:SF19">
    <property type="entry name" value="AMINO-ACID-BINDING PROTEIN YXEM-RELATED"/>
    <property type="match status" value="1"/>
</dbReference>
<evidence type="ECO:0000313" key="7">
    <source>
        <dbReference type="Proteomes" id="UP000470771"/>
    </source>
</evidence>
<dbReference type="AlphaFoldDB" id="A0A6N9NJ48"/>
<evidence type="ECO:0000256" key="3">
    <source>
        <dbReference type="ARBA" id="ARBA00022729"/>
    </source>
</evidence>
<dbReference type="PROSITE" id="PS00922">
    <property type="entry name" value="TRANSGLYCOSYLASE"/>
    <property type="match status" value="1"/>
</dbReference>
<dbReference type="PROSITE" id="PS51257">
    <property type="entry name" value="PROKAR_LIPOPROTEIN"/>
    <property type="match status" value="1"/>
</dbReference>
<name>A0A6N9NJ48_9FLAO</name>
<dbReference type="CDD" id="cd01009">
    <property type="entry name" value="PBP2_YfhD_N"/>
    <property type="match status" value="1"/>
</dbReference>
<dbReference type="Gene3D" id="3.40.190.10">
    <property type="entry name" value="Periplasmic binding protein-like II"/>
    <property type="match status" value="2"/>
</dbReference>
<proteinExistence type="inferred from homology"/>
<dbReference type="Proteomes" id="UP000470771">
    <property type="component" value="Unassembled WGS sequence"/>
</dbReference>
<dbReference type="GO" id="GO:0000270">
    <property type="term" value="P:peptidoglycan metabolic process"/>
    <property type="evidence" value="ECO:0007669"/>
    <property type="project" value="InterPro"/>
</dbReference>
<evidence type="ECO:0000256" key="2">
    <source>
        <dbReference type="ARBA" id="ARBA00007734"/>
    </source>
</evidence>
<gene>
    <name evidence="6" type="ORF">GQN54_11335</name>
</gene>
<dbReference type="InterPro" id="IPR023346">
    <property type="entry name" value="Lysozyme-like_dom_sf"/>
</dbReference>
<comment type="caution">
    <text evidence="6">The sequence shown here is derived from an EMBL/GenBank/DDBJ whole genome shotgun (WGS) entry which is preliminary data.</text>
</comment>
<sequence length="485" mass="55906">MINRFSFLLGIYSILLIGLLLACGDKKTPKIEQKEAKQKYDIETIKEKGVLRALIDYSSTSYFVYKGQPMGYEYELLETFANYIDVDLEVIPVKNLDDIITLLNTYQGDVIAANWTVTKERAKEVKFTQLNNLTEQVLIQRKPDGYQNMSKAKLNSLLLTSVTELAGKEVYVRKNSSFYSRLVNLSDEIGAEIDIKTVDGDISTETLIEQVSKGEIDYTIADRNIARINTSFFNNIDISLSVSLKQRISWAVRKNSPELAAAIDEWLTEFKKTVEFKYLYQKYFKNIYSYRNRVISDFYSAKSGIISPFDDIIKDKTKAINWDWRLIAALIYQESQFDPSVVSWAGASGLMQLMPTTAQQFGIDSNSTNADQIEAGIKYLKYLDNELKEKVFDPNERIKFVLAAYNVGLGHIWDAMRLAEKYELDPMVWDGNVAEMLKNKSKPKYYKDPVVRHGYCRGREPYYYVKEVIERFKHYENVTDSINSK</sequence>
<comment type="similarity">
    <text evidence="2">Belongs to the transglycosylase Slt family.</text>
</comment>
<reference evidence="6 7" key="1">
    <citation type="submission" date="2019-12" db="EMBL/GenBank/DDBJ databases">
        <authorList>
            <person name="Zhao J."/>
        </authorList>
    </citation>
    <scope>NUCLEOTIDE SEQUENCE [LARGE SCALE GENOMIC DNA]</scope>
    <source>
        <strain evidence="6 7">S-15</strain>
    </source>
</reference>
<evidence type="ECO:0000313" key="6">
    <source>
        <dbReference type="EMBL" id="NBG66708.1"/>
    </source>
</evidence>
<dbReference type="InterPro" id="IPR008258">
    <property type="entry name" value="Transglycosylase_SLT_dom_1"/>
</dbReference>
<dbReference type="GO" id="GO:0008933">
    <property type="term" value="F:peptidoglycan lytic transglycosylase activity"/>
    <property type="evidence" value="ECO:0007669"/>
    <property type="project" value="InterPro"/>
</dbReference>
<keyword evidence="7" id="KW-1185">Reference proteome</keyword>
<dbReference type="Gene3D" id="1.10.530.10">
    <property type="match status" value="1"/>
</dbReference>
<dbReference type="InterPro" id="IPR001638">
    <property type="entry name" value="Solute-binding_3/MltF_N"/>
</dbReference>